<accession>A0AAD6MS38</accession>
<proteinExistence type="inferred from homology"/>
<comment type="similarity">
    <text evidence="5">Belongs to the SAT4 family.</text>
</comment>
<sequence>MSDIHNSRQKEYLAVTISMTVLSTVFVLLRFLPWKKGTRLSVEDCVVLASLIFFFAEAGLNISCKSFVSILACICVANKRQIVICSGMGLHADTLSTKSLMTIQKISMAYECVYCTTVSLIKISILLIYARIFTIPSRGFRIASIVLGITVAFWTLSLICLQIFQCAPLSRAWNTSIPGMCIDSKGLFIGNGVPNIITDIAILSLPVHAVWKMQAATSHFLSIIAIFVFGILCVQISIFPSHIKKTMLTIPSSSVVFTSVYRFTTMFDLNSADVSWTLGKSYTWGVIECTSGIIIACLPNFHSLLVMISSRSRSKKGHLRMKTTNLQSSTPNTKPAFRPPDELLVKPMVLLRVTQPDEESGDEVPLNTIMVRHSMTWQESNSGPARNSK</sequence>
<dbReference type="AlphaFoldDB" id="A0AAD6MS38"/>
<evidence type="ECO:0000256" key="6">
    <source>
        <dbReference type="SAM" id="Phobius"/>
    </source>
</evidence>
<dbReference type="InterPro" id="IPR049326">
    <property type="entry name" value="Rhodopsin_dom_fungi"/>
</dbReference>
<name>A0AAD6MS38_9EURO</name>
<feature type="transmembrane region" description="Helical" evidence="6">
    <location>
        <begin position="108"/>
        <end position="130"/>
    </location>
</feature>
<dbReference type="Proteomes" id="UP001215712">
    <property type="component" value="Unassembled WGS sequence"/>
</dbReference>
<feature type="transmembrane region" description="Helical" evidence="6">
    <location>
        <begin position="12"/>
        <end position="33"/>
    </location>
</feature>
<feature type="transmembrane region" description="Helical" evidence="6">
    <location>
        <begin position="45"/>
        <end position="62"/>
    </location>
</feature>
<comment type="subcellular location">
    <subcellularLocation>
        <location evidence="1">Membrane</location>
        <topology evidence="1">Multi-pass membrane protein</topology>
    </subcellularLocation>
</comment>
<keyword evidence="9" id="KW-1185">Reference proteome</keyword>
<evidence type="ECO:0000259" key="7">
    <source>
        <dbReference type="Pfam" id="PF20684"/>
    </source>
</evidence>
<evidence type="ECO:0000256" key="2">
    <source>
        <dbReference type="ARBA" id="ARBA00022692"/>
    </source>
</evidence>
<dbReference type="InterPro" id="IPR052337">
    <property type="entry name" value="SAT4-like"/>
</dbReference>
<dbReference type="PANTHER" id="PTHR33048:SF151">
    <property type="entry name" value="INTEGRAL MEMBRANE PROTEIN"/>
    <property type="match status" value="1"/>
</dbReference>
<feature type="domain" description="Rhodopsin" evidence="7">
    <location>
        <begin position="39"/>
        <end position="306"/>
    </location>
</feature>
<evidence type="ECO:0000256" key="4">
    <source>
        <dbReference type="ARBA" id="ARBA00023136"/>
    </source>
</evidence>
<reference evidence="8" key="2">
    <citation type="submission" date="2023-01" db="EMBL/GenBank/DDBJ databases">
        <authorList>
            <person name="Petersen C."/>
        </authorList>
    </citation>
    <scope>NUCLEOTIDE SEQUENCE</scope>
    <source>
        <strain evidence="8">IBT 17514</strain>
    </source>
</reference>
<keyword evidence="2 6" id="KW-0812">Transmembrane</keyword>
<dbReference type="PANTHER" id="PTHR33048">
    <property type="entry name" value="PTH11-LIKE INTEGRAL MEMBRANE PROTEIN (AFU_ORTHOLOGUE AFUA_5G11245)"/>
    <property type="match status" value="1"/>
</dbReference>
<reference evidence="8" key="1">
    <citation type="journal article" date="2023" name="IMA Fungus">
        <title>Comparative genomic study of the Penicillium genus elucidates a diverse pangenome and 15 lateral gene transfer events.</title>
        <authorList>
            <person name="Petersen C."/>
            <person name="Sorensen T."/>
            <person name="Nielsen M.R."/>
            <person name="Sondergaard T.E."/>
            <person name="Sorensen J.L."/>
            <person name="Fitzpatrick D.A."/>
            <person name="Frisvad J.C."/>
            <person name="Nielsen K.L."/>
        </authorList>
    </citation>
    <scope>NUCLEOTIDE SEQUENCE</scope>
    <source>
        <strain evidence="8">IBT 17514</strain>
    </source>
</reference>
<evidence type="ECO:0000256" key="1">
    <source>
        <dbReference type="ARBA" id="ARBA00004141"/>
    </source>
</evidence>
<dbReference type="Pfam" id="PF20684">
    <property type="entry name" value="Fung_rhodopsin"/>
    <property type="match status" value="1"/>
</dbReference>
<keyword evidence="4 6" id="KW-0472">Membrane</keyword>
<organism evidence="8 9">
    <name type="scientific">Penicillium malachiteum</name>
    <dbReference type="NCBI Taxonomy" id="1324776"/>
    <lineage>
        <taxon>Eukaryota</taxon>
        <taxon>Fungi</taxon>
        <taxon>Dikarya</taxon>
        <taxon>Ascomycota</taxon>
        <taxon>Pezizomycotina</taxon>
        <taxon>Eurotiomycetes</taxon>
        <taxon>Eurotiomycetidae</taxon>
        <taxon>Eurotiales</taxon>
        <taxon>Aspergillaceae</taxon>
        <taxon>Penicillium</taxon>
    </lineage>
</organism>
<evidence type="ECO:0000313" key="8">
    <source>
        <dbReference type="EMBL" id="KAJ5709553.1"/>
    </source>
</evidence>
<evidence type="ECO:0000313" key="9">
    <source>
        <dbReference type="Proteomes" id="UP001215712"/>
    </source>
</evidence>
<feature type="transmembrane region" description="Helical" evidence="6">
    <location>
        <begin position="284"/>
        <end position="308"/>
    </location>
</feature>
<evidence type="ECO:0000256" key="5">
    <source>
        <dbReference type="ARBA" id="ARBA00038359"/>
    </source>
</evidence>
<dbReference type="EMBL" id="JAQJAN010000018">
    <property type="protein sequence ID" value="KAJ5709553.1"/>
    <property type="molecule type" value="Genomic_DNA"/>
</dbReference>
<feature type="transmembrane region" description="Helical" evidence="6">
    <location>
        <begin position="220"/>
        <end position="239"/>
    </location>
</feature>
<evidence type="ECO:0000256" key="3">
    <source>
        <dbReference type="ARBA" id="ARBA00022989"/>
    </source>
</evidence>
<protein>
    <recommendedName>
        <fullName evidence="7">Rhodopsin domain-containing protein</fullName>
    </recommendedName>
</protein>
<keyword evidence="3 6" id="KW-1133">Transmembrane helix</keyword>
<comment type="caution">
    <text evidence="8">The sequence shown here is derived from an EMBL/GenBank/DDBJ whole genome shotgun (WGS) entry which is preliminary data.</text>
</comment>
<gene>
    <name evidence="8" type="ORF">N7493_009844</name>
</gene>
<dbReference type="GO" id="GO:0016020">
    <property type="term" value="C:membrane"/>
    <property type="evidence" value="ECO:0007669"/>
    <property type="project" value="UniProtKB-SubCell"/>
</dbReference>
<feature type="transmembrane region" description="Helical" evidence="6">
    <location>
        <begin position="142"/>
        <end position="164"/>
    </location>
</feature>